<keyword evidence="2" id="KW-0067">ATP-binding</keyword>
<dbReference type="InterPro" id="IPR058031">
    <property type="entry name" value="AAA_lid_NorR"/>
</dbReference>
<dbReference type="InterPro" id="IPR002197">
    <property type="entry name" value="HTH_Fis"/>
</dbReference>
<dbReference type="Pfam" id="PF25601">
    <property type="entry name" value="AAA_lid_14"/>
    <property type="match status" value="1"/>
</dbReference>
<dbReference type="InterPro" id="IPR002078">
    <property type="entry name" value="Sigma_54_int"/>
</dbReference>
<accession>A0ABS6GND8</accession>
<keyword evidence="3" id="KW-0805">Transcription regulation</keyword>
<dbReference type="Pfam" id="PF02954">
    <property type="entry name" value="HTH_8"/>
    <property type="match status" value="1"/>
</dbReference>
<dbReference type="Pfam" id="PF00158">
    <property type="entry name" value="Sigma54_activat"/>
    <property type="match status" value="1"/>
</dbReference>
<dbReference type="RefSeq" id="WP_216686725.1">
    <property type="nucleotide sequence ID" value="NZ_CAUPKR010000002.1"/>
</dbReference>
<keyword evidence="4" id="KW-0804">Transcription</keyword>
<gene>
    <name evidence="6" type="ORF">KQ486_02820</name>
</gene>
<keyword evidence="7" id="KW-1185">Reference proteome</keyword>
<proteinExistence type="predicted"/>
<organism evidence="6 7">
    <name type="scientific">Allobacillus halotolerans</name>
    <dbReference type="NCBI Taxonomy" id="570278"/>
    <lineage>
        <taxon>Bacteria</taxon>
        <taxon>Bacillati</taxon>
        <taxon>Bacillota</taxon>
        <taxon>Bacilli</taxon>
        <taxon>Bacillales</taxon>
        <taxon>Bacillaceae</taxon>
        <taxon>Allobacillus</taxon>
    </lineage>
</organism>
<reference evidence="6 7" key="1">
    <citation type="journal article" date="2011" name="Int. J. Syst. Evol. Microbiol.">
        <title>Allobacillus halotolerans gen. nov., sp. nov. isolated from shrimp paste.</title>
        <authorList>
            <person name="Sheu S.Y."/>
            <person name="Arun A.B."/>
            <person name="Jiang S.R."/>
            <person name="Young C.C."/>
            <person name="Chen W.M."/>
        </authorList>
    </citation>
    <scope>NUCLEOTIDE SEQUENCE [LARGE SCALE GENOMIC DNA]</scope>
    <source>
        <strain evidence="6 7">LMG 24826</strain>
    </source>
</reference>
<evidence type="ECO:0000313" key="6">
    <source>
        <dbReference type="EMBL" id="MBU6079942.1"/>
    </source>
</evidence>
<dbReference type="Pfam" id="PF06506">
    <property type="entry name" value="PrpR_N"/>
    <property type="match status" value="1"/>
</dbReference>
<evidence type="ECO:0000256" key="3">
    <source>
        <dbReference type="ARBA" id="ARBA00023015"/>
    </source>
</evidence>
<protein>
    <submittedName>
        <fullName evidence="6">PrpR N-terminal domain-containing protein</fullName>
    </submittedName>
</protein>
<dbReference type="InterPro" id="IPR010524">
    <property type="entry name" value="Sig_transdc_resp-reg_PrpR_N"/>
</dbReference>
<evidence type="ECO:0000313" key="7">
    <source>
        <dbReference type="Proteomes" id="UP000812672"/>
    </source>
</evidence>
<dbReference type="PROSITE" id="PS50045">
    <property type="entry name" value="SIGMA54_INTERACT_4"/>
    <property type="match status" value="1"/>
</dbReference>
<sequence>MIKVLLVAPYNGLAETAKNIEVPDDIQLDTTVANLEKGVIEAKRAEEQGYDIIISRGGTASLIQESVSIPVVHIDITGYDMLRVFTLISGVKSGVALVGFKNISEGSATICNILDFDVKMVTIQSSTEVQANLERLKQEGFTVVIGDVITIEVAQRLGLRGVLITSGREAIMNAIDEAKRIHHFFRRVNYRHHIYRQVLNEMPLPVMLVDEEGKVLEQNGSFAEIDPTKKLVHAESFIQLVRRVLDQQQIQWQEIKCESRIYQLQGFLVSKTEKIVGIQLNATTYNPNGQQVISMMSDPANQPLIGDSDRVHQLEEKIGHAAATDEMTCIVGEKGTGKFTVAKQIHFKRFDQTAPILEIQGSLFTNESFTYLEEILHSLTSGTVIVKNMDLISSDVQRDLVYRLTGLSKRIKIILLQEELLETDAVSDYDDEIIYLPPLRERKKDILAFIDYFLTEMHMEKGSETVGVNDQAAQCLLQYDWKGNIPELRAVVKQLSSLANGYYIDVPDVNKVMNKLSASNNSVKPLAMEGTLKEIEKQVIQQVLTEENQNQTKAAKRLGINRSTLWRKLRDE</sequence>
<feature type="domain" description="Sigma-54 factor interaction" evidence="5">
    <location>
        <begin position="304"/>
        <end position="497"/>
    </location>
</feature>
<dbReference type="EMBL" id="JAHLZF010000002">
    <property type="protein sequence ID" value="MBU6079942.1"/>
    <property type="molecule type" value="Genomic_DNA"/>
</dbReference>
<evidence type="ECO:0000256" key="4">
    <source>
        <dbReference type="ARBA" id="ARBA00023163"/>
    </source>
</evidence>
<comment type="caution">
    <text evidence="6">The sequence shown here is derived from an EMBL/GenBank/DDBJ whole genome shotgun (WGS) entry which is preliminary data.</text>
</comment>
<evidence type="ECO:0000256" key="1">
    <source>
        <dbReference type="ARBA" id="ARBA00022741"/>
    </source>
</evidence>
<dbReference type="Proteomes" id="UP000812672">
    <property type="component" value="Unassembled WGS sequence"/>
</dbReference>
<dbReference type="PANTHER" id="PTHR32071">
    <property type="entry name" value="TRANSCRIPTIONAL REGULATORY PROTEIN"/>
    <property type="match status" value="1"/>
</dbReference>
<evidence type="ECO:0000259" key="5">
    <source>
        <dbReference type="PROSITE" id="PS50045"/>
    </source>
</evidence>
<keyword evidence="1" id="KW-0547">Nucleotide-binding</keyword>
<evidence type="ECO:0000256" key="2">
    <source>
        <dbReference type="ARBA" id="ARBA00022840"/>
    </source>
</evidence>
<name>A0ABS6GND8_9BACI</name>